<dbReference type="Pfam" id="PF14529">
    <property type="entry name" value="Exo_endo_phos_2"/>
    <property type="match status" value="1"/>
</dbReference>
<proteinExistence type="predicted"/>
<dbReference type="Proteomes" id="UP001274896">
    <property type="component" value="Unassembled WGS sequence"/>
</dbReference>
<dbReference type="InterPro" id="IPR005135">
    <property type="entry name" value="Endo/exonuclease/phosphatase"/>
</dbReference>
<evidence type="ECO:0000313" key="3">
    <source>
        <dbReference type="Proteomes" id="UP001274896"/>
    </source>
</evidence>
<organism evidence="2 3">
    <name type="scientific">Hemibagrus guttatus</name>
    <dbReference type="NCBI Taxonomy" id="175788"/>
    <lineage>
        <taxon>Eukaryota</taxon>
        <taxon>Metazoa</taxon>
        <taxon>Chordata</taxon>
        <taxon>Craniata</taxon>
        <taxon>Vertebrata</taxon>
        <taxon>Euteleostomi</taxon>
        <taxon>Actinopterygii</taxon>
        <taxon>Neopterygii</taxon>
        <taxon>Teleostei</taxon>
        <taxon>Ostariophysi</taxon>
        <taxon>Siluriformes</taxon>
        <taxon>Bagridae</taxon>
        <taxon>Hemibagrus</taxon>
    </lineage>
</organism>
<evidence type="ECO:0000259" key="1">
    <source>
        <dbReference type="Pfam" id="PF14529"/>
    </source>
</evidence>
<sequence>MVDRMMRRRSLRLAEFAKVGNRKTIDQAWYPKVSVTSPINLFIIVIYHPPGPLGDFLEEMDTLLSVFPSDSTPLMVLGDFNLPSDKLHSSGLLALLNSFSLSFNRCPPTHKGGNVLDLVFTHPSPATDMTATPLHISDHHLVSITITLPVLPKCNSQHLSLTRRNLPFLCSFLHSFISS</sequence>
<dbReference type="PANTHER" id="PTHR33776">
    <property type="entry name" value="ENDO/EXONUCLEASE/PHOSPHATASE DOMAIN-CONTAINING PROTEIN"/>
    <property type="match status" value="1"/>
</dbReference>
<dbReference type="AlphaFoldDB" id="A0AAE0RC52"/>
<dbReference type="EMBL" id="JAUCMX010000004">
    <property type="protein sequence ID" value="KAK3549070.1"/>
    <property type="molecule type" value="Genomic_DNA"/>
</dbReference>
<gene>
    <name evidence="2" type="ORF">QTP70_030128</name>
</gene>
<dbReference type="Gene3D" id="3.60.10.10">
    <property type="entry name" value="Endonuclease/exonuclease/phosphatase"/>
    <property type="match status" value="1"/>
</dbReference>
<feature type="domain" description="Endonuclease/exonuclease/phosphatase" evidence="1">
    <location>
        <begin position="42"/>
        <end position="142"/>
    </location>
</feature>
<name>A0AAE0RC52_9TELE</name>
<evidence type="ECO:0000313" key="2">
    <source>
        <dbReference type="EMBL" id="KAK3549070.1"/>
    </source>
</evidence>
<dbReference type="PANTHER" id="PTHR33776:SF3">
    <property type="entry name" value="PHD-TYPE DOMAIN-CONTAINING PROTEIN"/>
    <property type="match status" value="1"/>
</dbReference>
<keyword evidence="3" id="KW-1185">Reference proteome</keyword>
<dbReference type="InterPro" id="IPR036691">
    <property type="entry name" value="Endo/exonu/phosph_ase_sf"/>
</dbReference>
<protein>
    <recommendedName>
        <fullName evidence="1">Endonuclease/exonuclease/phosphatase domain-containing protein</fullName>
    </recommendedName>
</protein>
<reference evidence="2" key="1">
    <citation type="submission" date="2023-06" db="EMBL/GenBank/DDBJ databases">
        <title>Male Hemibagrus guttatus genome.</title>
        <authorList>
            <person name="Bian C."/>
        </authorList>
    </citation>
    <scope>NUCLEOTIDE SEQUENCE</scope>
    <source>
        <strain evidence="2">Male_cb2023</strain>
        <tissue evidence="2">Muscle</tissue>
    </source>
</reference>
<accession>A0AAE0RC52</accession>
<dbReference type="GO" id="GO:0003824">
    <property type="term" value="F:catalytic activity"/>
    <property type="evidence" value="ECO:0007669"/>
    <property type="project" value="InterPro"/>
</dbReference>
<comment type="caution">
    <text evidence="2">The sequence shown here is derived from an EMBL/GenBank/DDBJ whole genome shotgun (WGS) entry which is preliminary data.</text>
</comment>
<dbReference type="SUPFAM" id="SSF56219">
    <property type="entry name" value="DNase I-like"/>
    <property type="match status" value="1"/>
</dbReference>